<feature type="domain" description="Major facilitator superfamily (MFS) profile" evidence="7">
    <location>
        <begin position="49"/>
        <end position="424"/>
    </location>
</feature>
<keyword evidence="5 6" id="KW-0472">Membrane</keyword>
<dbReference type="Pfam" id="PF07690">
    <property type="entry name" value="MFS_1"/>
    <property type="match status" value="1"/>
</dbReference>
<feature type="transmembrane region" description="Helical" evidence="6">
    <location>
        <begin position="397"/>
        <end position="416"/>
    </location>
</feature>
<evidence type="ECO:0000256" key="3">
    <source>
        <dbReference type="ARBA" id="ARBA00022692"/>
    </source>
</evidence>
<dbReference type="InterPro" id="IPR020846">
    <property type="entry name" value="MFS_dom"/>
</dbReference>
<evidence type="ECO:0000256" key="1">
    <source>
        <dbReference type="ARBA" id="ARBA00004651"/>
    </source>
</evidence>
<comment type="subcellular location">
    <subcellularLocation>
        <location evidence="1">Cell membrane</location>
        <topology evidence="1">Multi-pass membrane protein</topology>
    </subcellularLocation>
</comment>
<dbReference type="GO" id="GO:0022857">
    <property type="term" value="F:transmembrane transporter activity"/>
    <property type="evidence" value="ECO:0007669"/>
    <property type="project" value="InterPro"/>
</dbReference>
<dbReference type="Proteomes" id="UP000248627">
    <property type="component" value="Unassembled WGS sequence"/>
</dbReference>
<dbReference type="Gene3D" id="1.20.1250.20">
    <property type="entry name" value="MFS general substrate transporter like domains"/>
    <property type="match status" value="2"/>
</dbReference>
<feature type="transmembrane region" description="Helical" evidence="6">
    <location>
        <begin position="110"/>
        <end position="130"/>
    </location>
</feature>
<dbReference type="InterPro" id="IPR036259">
    <property type="entry name" value="MFS_trans_sf"/>
</dbReference>
<feature type="transmembrane region" description="Helical" evidence="6">
    <location>
        <begin position="46"/>
        <end position="71"/>
    </location>
</feature>
<dbReference type="PROSITE" id="PS50850">
    <property type="entry name" value="MFS"/>
    <property type="match status" value="1"/>
</dbReference>
<dbReference type="InterPro" id="IPR050189">
    <property type="entry name" value="MFS_Efflux_Transporters"/>
</dbReference>
<keyword evidence="3 6" id="KW-0812">Transmembrane</keyword>
<evidence type="ECO:0000259" key="7">
    <source>
        <dbReference type="PROSITE" id="PS50850"/>
    </source>
</evidence>
<sequence>MLAACHPPRGKARTPWRAAVVHHQVSRVNGVAMTVQATLATATGRWWIPAGMATAAMATSMTGLYAMSALAPFVVSEWDLSRAAVGALVTVSFGVAAAVSLVAGQLVDRWGARAAVTTLCATVAVALLGASTSATYGWLLVAVAVAGVGQALANPATNVLVNRAVPGDRRGTAIGMKQAGVQLAAFGCGMVLPVVAVTVGWRGALRLAAVAPLLVLLAAWWYTPTAAGQQQGGRWWRLAAPSGWLAWLVGFSLLLGTGLAAVNTYLPLYATQRLGLDAGVAGGLLAVFGVTGLVARVWWGRWADRSPEVLGALSLLTAAAVAGVLLVLLAGPLWSGLVWMGALVVGGSATAANAVSMLAVLRCGEAVAQASGLVSLGFFSGFVVGPAAIGWCADVAGWEASWLVVGVLFAGAAVVARRVRTAGTGRAATR</sequence>
<dbReference type="EMBL" id="POTX01000179">
    <property type="protein sequence ID" value="PZF91049.1"/>
    <property type="molecule type" value="Genomic_DNA"/>
</dbReference>
<accession>A0A2W2CRV1</accession>
<evidence type="ECO:0000256" key="5">
    <source>
        <dbReference type="ARBA" id="ARBA00023136"/>
    </source>
</evidence>
<evidence type="ECO:0000256" key="6">
    <source>
        <dbReference type="SAM" id="Phobius"/>
    </source>
</evidence>
<evidence type="ECO:0000313" key="9">
    <source>
        <dbReference type="Proteomes" id="UP000248627"/>
    </source>
</evidence>
<keyword evidence="4 6" id="KW-1133">Transmembrane helix</keyword>
<evidence type="ECO:0000313" key="8">
    <source>
        <dbReference type="EMBL" id="PZF91049.1"/>
    </source>
</evidence>
<dbReference type="InterPro" id="IPR011701">
    <property type="entry name" value="MFS"/>
</dbReference>
<feature type="transmembrane region" description="Helical" evidence="6">
    <location>
        <begin position="310"/>
        <end position="331"/>
    </location>
</feature>
<gene>
    <name evidence="8" type="ORF">C1I93_21995</name>
</gene>
<feature type="transmembrane region" description="Helical" evidence="6">
    <location>
        <begin position="337"/>
        <end position="361"/>
    </location>
</feature>
<keyword evidence="2" id="KW-1003">Cell membrane</keyword>
<keyword evidence="9" id="KW-1185">Reference proteome</keyword>
<feature type="transmembrane region" description="Helical" evidence="6">
    <location>
        <begin position="373"/>
        <end position="391"/>
    </location>
</feature>
<organism evidence="8 9">
    <name type="scientific">Micromonospora endophytica</name>
    <dbReference type="NCBI Taxonomy" id="515350"/>
    <lineage>
        <taxon>Bacteria</taxon>
        <taxon>Bacillati</taxon>
        <taxon>Actinomycetota</taxon>
        <taxon>Actinomycetes</taxon>
        <taxon>Micromonosporales</taxon>
        <taxon>Micromonosporaceae</taxon>
        <taxon>Micromonospora</taxon>
    </lineage>
</organism>
<dbReference type="GO" id="GO:0005886">
    <property type="term" value="C:plasma membrane"/>
    <property type="evidence" value="ECO:0007669"/>
    <property type="project" value="UniProtKB-SubCell"/>
</dbReference>
<dbReference type="PANTHER" id="PTHR43124">
    <property type="entry name" value="PURINE EFFLUX PUMP PBUE"/>
    <property type="match status" value="1"/>
</dbReference>
<name>A0A2W2CRV1_9ACTN</name>
<comment type="caution">
    <text evidence="8">The sequence shown here is derived from an EMBL/GenBank/DDBJ whole genome shotgun (WGS) entry which is preliminary data.</text>
</comment>
<feature type="transmembrane region" description="Helical" evidence="6">
    <location>
        <begin position="244"/>
        <end position="266"/>
    </location>
</feature>
<reference evidence="8 9" key="1">
    <citation type="submission" date="2018-01" db="EMBL/GenBank/DDBJ databases">
        <title>Draft genome sequence of Jishengella endophytica.</title>
        <authorList>
            <person name="Sahin N."/>
            <person name="Ay H."/>
            <person name="Saygin H."/>
        </authorList>
    </citation>
    <scope>NUCLEOTIDE SEQUENCE [LARGE SCALE GENOMIC DNA]</scope>
    <source>
        <strain evidence="8 9">DSM 45430</strain>
    </source>
</reference>
<evidence type="ECO:0000256" key="2">
    <source>
        <dbReference type="ARBA" id="ARBA00022475"/>
    </source>
</evidence>
<protein>
    <submittedName>
        <fullName evidence="8">MFS transporter</fullName>
    </submittedName>
</protein>
<feature type="transmembrane region" description="Helical" evidence="6">
    <location>
        <begin position="278"/>
        <end position="298"/>
    </location>
</feature>
<proteinExistence type="predicted"/>
<feature type="transmembrane region" description="Helical" evidence="6">
    <location>
        <begin position="207"/>
        <end position="223"/>
    </location>
</feature>
<dbReference type="AlphaFoldDB" id="A0A2W2CRV1"/>
<feature type="transmembrane region" description="Helical" evidence="6">
    <location>
        <begin position="136"/>
        <end position="161"/>
    </location>
</feature>
<dbReference type="SUPFAM" id="SSF103473">
    <property type="entry name" value="MFS general substrate transporter"/>
    <property type="match status" value="1"/>
</dbReference>
<feature type="transmembrane region" description="Helical" evidence="6">
    <location>
        <begin position="181"/>
        <end position="201"/>
    </location>
</feature>
<evidence type="ECO:0000256" key="4">
    <source>
        <dbReference type="ARBA" id="ARBA00022989"/>
    </source>
</evidence>
<feature type="transmembrane region" description="Helical" evidence="6">
    <location>
        <begin position="83"/>
        <end position="103"/>
    </location>
</feature>
<dbReference type="RefSeq" id="WP_111245197.1">
    <property type="nucleotide sequence ID" value="NZ_POTX01000179.1"/>
</dbReference>
<dbReference type="PANTHER" id="PTHR43124:SF3">
    <property type="entry name" value="CHLORAMPHENICOL EFFLUX PUMP RV0191"/>
    <property type="match status" value="1"/>
</dbReference>